<feature type="domain" description="ATP-grasp" evidence="2">
    <location>
        <begin position="225"/>
        <end position="480"/>
    </location>
</feature>
<dbReference type="InterPro" id="IPR011810">
    <property type="entry name" value="Cya_phycin_syn"/>
</dbReference>
<dbReference type="Proteomes" id="UP000586093">
    <property type="component" value="Unassembled WGS sequence"/>
</dbReference>
<dbReference type="NCBIfam" id="TIGR02068">
    <property type="entry name" value="cya_phycin_syn"/>
    <property type="match status" value="1"/>
</dbReference>
<dbReference type="Pfam" id="PF08443">
    <property type="entry name" value="RimK"/>
    <property type="match status" value="1"/>
</dbReference>
<keyword evidence="1" id="KW-0547">Nucleotide-binding</keyword>
<gene>
    <name evidence="3" type="primary">cphA</name>
    <name evidence="3" type="ORF">H4F90_09260</name>
</gene>
<dbReference type="InterPro" id="IPR011761">
    <property type="entry name" value="ATP-grasp"/>
</dbReference>
<keyword evidence="1" id="KW-0067">ATP-binding</keyword>
<dbReference type="InterPro" id="IPR036565">
    <property type="entry name" value="Mur-like_cat_sf"/>
</dbReference>
<protein>
    <submittedName>
        <fullName evidence="3">Cyanophycin synthetase</fullName>
        <ecNumber evidence="3">6.3.2.29</ecNumber>
        <ecNumber evidence="3">6.3.2.30</ecNumber>
    </submittedName>
</protein>
<keyword evidence="3" id="KW-0436">Ligase</keyword>
<evidence type="ECO:0000313" key="3">
    <source>
        <dbReference type="EMBL" id="MBB1162169.1"/>
    </source>
</evidence>
<dbReference type="GO" id="GO:0005737">
    <property type="term" value="C:cytoplasm"/>
    <property type="evidence" value="ECO:0007669"/>
    <property type="project" value="TreeGrafter"/>
</dbReference>
<dbReference type="InterPro" id="IPR044019">
    <property type="entry name" value="Cyanophycin_syn_N"/>
</dbReference>
<dbReference type="PANTHER" id="PTHR21621:SF0">
    <property type="entry name" value="BETA-CITRYLGLUTAMATE SYNTHASE B-RELATED"/>
    <property type="match status" value="1"/>
</dbReference>
<dbReference type="SMART" id="SM01209">
    <property type="entry name" value="GARS_A"/>
    <property type="match status" value="1"/>
</dbReference>
<dbReference type="AlphaFoldDB" id="A0A839HS48"/>
<dbReference type="EMBL" id="JACIVI010000002">
    <property type="protein sequence ID" value="MBB1162169.1"/>
    <property type="molecule type" value="Genomic_DNA"/>
</dbReference>
<name>A0A839HS48_9BURK</name>
<dbReference type="GO" id="GO:0046872">
    <property type="term" value="F:metal ion binding"/>
    <property type="evidence" value="ECO:0007669"/>
    <property type="project" value="InterPro"/>
</dbReference>
<keyword evidence="4" id="KW-1185">Reference proteome</keyword>
<dbReference type="EC" id="6.3.2.29" evidence="3"/>
<dbReference type="PANTHER" id="PTHR21621">
    <property type="entry name" value="RIBOSOMAL PROTEIN S6 MODIFICATION PROTEIN"/>
    <property type="match status" value="1"/>
</dbReference>
<dbReference type="SUPFAM" id="SSF53623">
    <property type="entry name" value="MurD-like peptide ligases, catalytic domain"/>
    <property type="match status" value="1"/>
</dbReference>
<comment type="caution">
    <text evidence="3">The sequence shown here is derived from an EMBL/GenBank/DDBJ whole genome shotgun (WGS) entry which is preliminary data.</text>
</comment>
<proteinExistence type="predicted"/>
<dbReference type="GO" id="GO:0071160">
    <property type="term" value="F:cyanophycin synthetase activity (L-aspartate-adding)"/>
    <property type="evidence" value="ECO:0007669"/>
    <property type="project" value="UniProtKB-EC"/>
</dbReference>
<dbReference type="GO" id="GO:0009432">
    <property type="term" value="P:SOS response"/>
    <property type="evidence" value="ECO:0007669"/>
    <property type="project" value="TreeGrafter"/>
</dbReference>
<dbReference type="SUPFAM" id="SSF56059">
    <property type="entry name" value="Glutathione synthetase ATP-binding domain-like"/>
    <property type="match status" value="1"/>
</dbReference>
<dbReference type="GO" id="GO:0018169">
    <property type="term" value="F:ribosomal S6-glutamic acid ligase activity"/>
    <property type="evidence" value="ECO:0007669"/>
    <property type="project" value="TreeGrafter"/>
</dbReference>
<evidence type="ECO:0000313" key="4">
    <source>
        <dbReference type="Proteomes" id="UP000586093"/>
    </source>
</evidence>
<dbReference type="NCBIfam" id="NF010623">
    <property type="entry name" value="PRK14016.1"/>
    <property type="match status" value="1"/>
</dbReference>
<sequence length="740" mass="78926">MTPSFELKILKVRHLRGPNVWTYRACLEAWLDLGVLEDWPSNRIPGFTARLTALLPALVEHHCGVGERGGFLQRLEEGTWAGHILEHVVIELLNLAGMPTGFGQTRSTSQPGIYRMVFRAREEQVARVALAQGHALLHAALNDLPFDVSPAVAAVRQKIDERYLGPSTAAIVDAANERRIPHIRLNEGNLVQLGHGARQRRIWTAETDQTSAIAEGIASDKDLTKRLLAACGVPVPEGEVAESPAEAWSIAQDIGGPVVVKPSDANHGRGVSIELSAQADIEAAWGVADAEGSEVLVERFIPGDEHRLLVVGDRVVAAARGERVFITGDGRSTVRQLIDSQVNTDPRRGETEDLLLETLILEREPATRLLLARQGLDGESVPEAGRRVLVQRNGNLAVDCTDEVHPDVAEQVALAARVVGLDIAGIDLVCEDIGQPLQAQGGAIVEVNAGPGLLMHLKPAVGAPQPVGQAIVEHLFGEAEDGKAAGRVPIVGVAGSRDSSTIARLVAWLLHLGGKHVGLACREGLYLNRRCIEPVDATRWDAAQRLLMNRRVEAAVFENDAAAILRDGLPYDRCCVGIVTDLGGAEALAEHDIRESEQMLRVLRTQVDVVLSEGTAVLNAEDERVAGLAPLCDGEVLLYAAADPREAESAEASPAAARLAAHRAAGGRIVFRRGDRVVLARGSQETPLPASTRLPAGLAGAPQADPLLAAVGAAWAYGISPDLIAAGVQTFDPHPRPSTH</sequence>
<dbReference type="GO" id="GO:0071161">
    <property type="term" value="F:cyanophycin synthetase activity (L-arginine-adding)"/>
    <property type="evidence" value="ECO:0007669"/>
    <property type="project" value="UniProtKB-EC"/>
</dbReference>
<dbReference type="InterPro" id="IPR013651">
    <property type="entry name" value="ATP-grasp_RimK-type"/>
</dbReference>
<dbReference type="Gene3D" id="3.40.1190.10">
    <property type="entry name" value="Mur-like, catalytic domain"/>
    <property type="match status" value="1"/>
</dbReference>
<organism evidence="3 4">
    <name type="scientific">Aquariibacter albus</name>
    <dbReference type="NCBI Taxonomy" id="2759899"/>
    <lineage>
        <taxon>Bacteria</taxon>
        <taxon>Pseudomonadati</taxon>
        <taxon>Pseudomonadota</taxon>
        <taxon>Betaproteobacteria</taxon>
        <taxon>Burkholderiales</taxon>
        <taxon>Sphaerotilaceae</taxon>
        <taxon>Aquariibacter</taxon>
    </lineage>
</organism>
<dbReference type="Pfam" id="PF18921">
    <property type="entry name" value="Cyanophycin_syn"/>
    <property type="match status" value="1"/>
</dbReference>
<dbReference type="Gene3D" id="3.30.470.20">
    <property type="entry name" value="ATP-grasp fold, B domain"/>
    <property type="match status" value="2"/>
</dbReference>
<dbReference type="EC" id="6.3.2.30" evidence="3"/>
<reference evidence="3 4" key="1">
    <citation type="submission" date="2020-08" db="EMBL/GenBank/DDBJ databases">
        <title>Aquariorum lacteus gen. nov., sp. nov., a new member of the family Comamonadaceae, isolated from freshwater aquarium.</title>
        <authorList>
            <person name="Chun S.-J."/>
        </authorList>
    </citation>
    <scope>NUCLEOTIDE SEQUENCE [LARGE SCALE GENOMIC DNA]</scope>
    <source>
        <strain evidence="3 4">SJAQ100</strain>
    </source>
</reference>
<evidence type="ECO:0000256" key="1">
    <source>
        <dbReference type="PROSITE-ProRule" id="PRU00409"/>
    </source>
</evidence>
<dbReference type="RefSeq" id="WP_182663806.1">
    <property type="nucleotide sequence ID" value="NZ_JACIVI010000002.1"/>
</dbReference>
<dbReference type="GO" id="GO:0005524">
    <property type="term" value="F:ATP binding"/>
    <property type="evidence" value="ECO:0007669"/>
    <property type="project" value="UniProtKB-UniRule"/>
</dbReference>
<accession>A0A839HS48</accession>
<evidence type="ECO:0000259" key="2">
    <source>
        <dbReference type="PROSITE" id="PS50975"/>
    </source>
</evidence>
<dbReference type="PROSITE" id="PS50975">
    <property type="entry name" value="ATP_GRASP"/>
    <property type="match status" value="1"/>
</dbReference>